<dbReference type="Proteomes" id="UP000245720">
    <property type="component" value="Unassembled WGS sequence"/>
</dbReference>
<organism evidence="2 3">
    <name type="scientific">Ruminococcus flavefaciens</name>
    <dbReference type="NCBI Taxonomy" id="1265"/>
    <lineage>
        <taxon>Bacteria</taxon>
        <taxon>Bacillati</taxon>
        <taxon>Bacillota</taxon>
        <taxon>Clostridia</taxon>
        <taxon>Eubacteriales</taxon>
        <taxon>Oscillospiraceae</taxon>
        <taxon>Ruminococcus</taxon>
    </lineage>
</organism>
<name>A0A315XSS0_RUMFL</name>
<evidence type="ECO:0000313" key="3">
    <source>
        <dbReference type="Proteomes" id="UP000245720"/>
    </source>
</evidence>
<reference evidence="2 3" key="1">
    <citation type="submission" date="2018-05" db="EMBL/GenBank/DDBJ databases">
        <title>The Hungate 1000. A catalogue of reference genomes from the rumen microbiome.</title>
        <authorList>
            <person name="Kelly W."/>
        </authorList>
    </citation>
    <scope>NUCLEOTIDE SEQUENCE [LARGE SCALE GENOMIC DNA]</scope>
    <source>
        <strain evidence="2 3">SAb67</strain>
    </source>
</reference>
<dbReference type="InterPro" id="IPR025682">
    <property type="entry name" value="CpXC_dom"/>
</dbReference>
<protein>
    <submittedName>
        <fullName evidence="2">CpXC motif protein</fullName>
    </submittedName>
</protein>
<dbReference type="Pfam" id="PF14353">
    <property type="entry name" value="CpXC"/>
    <property type="match status" value="1"/>
</dbReference>
<proteinExistence type="predicted"/>
<dbReference type="EMBL" id="QGDI01000020">
    <property type="protein sequence ID" value="PWJ09734.1"/>
    <property type="molecule type" value="Genomic_DNA"/>
</dbReference>
<feature type="domain" description="CpXC" evidence="1">
    <location>
        <begin position="9"/>
        <end position="134"/>
    </location>
</feature>
<dbReference type="OrthoDB" id="9784124at2"/>
<comment type="caution">
    <text evidence="2">The sequence shown here is derived from an EMBL/GenBank/DDBJ whole genome shotgun (WGS) entry which is preliminary data.</text>
</comment>
<dbReference type="RefSeq" id="WP_109728041.1">
    <property type="nucleotide sequence ID" value="NZ_QGDI01000020.1"/>
</dbReference>
<dbReference type="AlphaFoldDB" id="A0A315XSS0"/>
<gene>
    <name evidence="2" type="ORF">IE37_03383</name>
</gene>
<accession>A0A315XSS0</accession>
<evidence type="ECO:0000259" key="1">
    <source>
        <dbReference type="Pfam" id="PF14353"/>
    </source>
</evidence>
<evidence type="ECO:0000313" key="2">
    <source>
        <dbReference type="EMBL" id="PWJ09734.1"/>
    </source>
</evidence>
<sequence length="216" mass="25123">MSKTHVEMIKCPKCKKLSEMTVWDIIDVTDAPEMKQKIRNGEAFRWHCSECDDNSLIFFPTIYHQPGEKYIVSYVPGDPDTAEKCMKDLSNDNESGYNFDNGYTRRVVTDMNQLREKLVILDEGLDDRIIELMKLFIVADIQTSSQDLRITEIYFTKEKDDTYSFAIRFDNDKWGGTAFSKDNYDQVAKTFKTSLLADNEVIIDTEWAVEMLNKNM</sequence>